<dbReference type="Proteomes" id="UP001218218">
    <property type="component" value="Unassembled WGS sequence"/>
</dbReference>
<organism evidence="1 2">
    <name type="scientific">Mycena albidolilacea</name>
    <dbReference type="NCBI Taxonomy" id="1033008"/>
    <lineage>
        <taxon>Eukaryota</taxon>
        <taxon>Fungi</taxon>
        <taxon>Dikarya</taxon>
        <taxon>Basidiomycota</taxon>
        <taxon>Agaricomycotina</taxon>
        <taxon>Agaricomycetes</taxon>
        <taxon>Agaricomycetidae</taxon>
        <taxon>Agaricales</taxon>
        <taxon>Marasmiineae</taxon>
        <taxon>Mycenaceae</taxon>
        <taxon>Mycena</taxon>
    </lineage>
</organism>
<protein>
    <submittedName>
        <fullName evidence="1">Uncharacterized protein</fullName>
    </submittedName>
</protein>
<name>A0AAD7E9W3_9AGAR</name>
<keyword evidence="2" id="KW-1185">Reference proteome</keyword>
<comment type="caution">
    <text evidence="1">The sequence shown here is derived from an EMBL/GenBank/DDBJ whole genome shotgun (WGS) entry which is preliminary data.</text>
</comment>
<evidence type="ECO:0000313" key="2">
    <source>
        <dbReference type="Proteomes" id="UP001218218"/>
    </source>
</evidence>
<dbReference type="EMBL" id="JARIHO010000094">
    <property type="protein sequence ID" value="KAJ7306186.1"/>
    <property type="molecule type" value="Genomic_DNA"/>
</dbReference>
<sequence>MPCPDPTPVQVLGTRAQPTTLNAVLGEPGSDMPMMTDALLDTLFAAAGTPRATESRRLIMMERAAEMAFYSGGIPQAKPEEVPTTDPVWLVEMPNGPQPRGIRFFTGGSRLWFFDFYDTSIRAPLNAPAGYKVTVVFSTPSESRSWLLESVESLALGKEGIKPGAGRFSGTESVRCSLVRPGLPPFLFIVPDRIAPYDEPEFARAVRMA</sequence>
<evidence type="ECO:0000313" key="1">
    <source>
        <dbReference type="EMBL" id="KAJ7306186.1"/>
    </source>
</evidence>
<proteinExistence type="predicted"/>
<gene>
    <name evidence="1" type="ORF">DFH08DRAFT_976116</name>
</gene>
<dbReference type="AlphaFoldDB" id="A0AAD7E9W3"/>
<reference evidence="1" key="1">
    <citation type="submission" date="2023-03" db="EMBL/GenBank/DDBJ databases">
        <title>Massive genome expansion in bonnet fungi (Mycena s.s.) driven by repeated elements and novel gene families across ecological guilds.</title>
        <authorList>
            <consortium name="Lawrence Berkeley National Laboratory"/>
            <person name="Harder C.B."/>
            <person name="Miyauchi S."/>
            <person name="Viragh M."/>
            <person name="Kuo A."/>
            <person name="Thoen E."/>
            <person name="Andreopoulos B."/>
            <person name="Lu D."/>
            <person name="Skrede I."/>
            <person name="Drula E."/>
            <person name="Henrissat B."/>
            <person name="Morin E."/>
            <person name="Kohler A."/>
            <person name="Barry K."/>
            <person name="LaButti K."/>
            <person name="Morin E."/>
            <person name="Salamov A."/>
            <person name="Lipzen A."/>
            <person name="Mereny Z."/>
            <person name="Hegedus B."/>
            <person name="Baldrian P."/>
            <person name="Stursova M."/>
            <person name="Weitz H."/>
            <person name="Taylor A."/>
            <person name="Grigoriev I.V."/>
            <person name="Nagy L.G."/>
            <person name="Martin F."/>
            <person name="Kauserud H."/>
        </authorList>
    </citation>
    <scope>NUCLEOTIDE SEQUENCE</scope>
    <source>
        <strain evidence="1">CBHHK002</strain>
    </source>
</reference>
<accession>A0AAD7E9W3</accession>